<dbReference type="InterPro" id="IPR006202">
    <property type="entry name" value="Neur_chan_lig-bd"/>
</dbReference>
<proteinExistence type="predicted"/>
<keyword evidence="3" id="KW-1185">Reference proteome</keyword>
<sequence length="88" mass="10690">MRLKGRLIQGDSCEMRSITVHPQEWNDVNMRWNISDYGGVKDLRIPPHRLWKPDVLMYNSLSFLHLSLCWRLREPKKKERKIEDEKDR</sequence>
<dbReference type="AlphaFoldDB" id="A0A834N6S3"/>
<dbReference type="GO" id="GO:0005230">
    <property type="term" value="F:extracellular ligand-gated monoatomic ion channel activity"/>
    <property type="evidence" value="ECO:0007669"/>
    <property type="project" value="InterPro"/>
</dbReference>
<dbReference type="Pfam" id="PF02931">
    <property type="entry name" value="Neur_chan_LBD"/>
    <property type="match status" value="1"/>
</dbReference>
<dbReference type="EMBL" id="JACSDZ010000008">
    <property type="protein sequence ID" value="KAF7397805.1"/>
    <property type="molecule type" value="Genomic_DNA"/>
</dbReference>
<comment type="caution">
    <text evidence="2">The sequence shown here is derived from an EMBL/GenBank/DDBJ whole genome shotgun (WGS) entry which is preliminary data.</text>
</comment>
<dbReference type="GO" id="GO:0016020">
    <property type="term" value="C:membrane"/>
    <property type="evidence" value="ECO:0007669"/>
    <property type="project" value="InterPro"/>
</dbReference>
<name>A0A834N6S3_VESGE</name>
<dbReference type="SUPFAM" id="SSF63712">
    <property type="entry name" value="Nicotinic receptor ligand binding domain-like"/>
    <property type="match status" value="1"/>
</dbReference>
<dbReference type="Proteomes" id="UP000617340">
    <property type="component" value="Unassembled WGS sequence"/>
</dbReference>
<feature type="domain" description="Neurotransmitter-gated ion-channel ligand-binding" evidence="1">
    <location>
        <begin position="20"/>
        <end position="65"/>
    </location>
</feature>
<accession>A0A834N6S3</accession>
<protein>
    <recommendedName>
        <fullName evidence="1">Neurotransmitter-gated ion-channel ligand-binding domain-containing protein</fullName>
    </recommendedName>
</protein>
<dbReference type="InterPro" id="IPR036734">
    <property type="entry name" value="Neur_chan_lig-bd_sf"/>
</dbReference>
<dbReference type="Gene3D" id="2.70.170.10">
    <property type="entry name" value="Neurotransmitter-gated ion-channel ligand-binding domain"/>
    <property type="match status" value="1"/>
</dbReference>
<gene>
    <name evidence="2" type="ORF">HZH68_009027</name>
</gene>
<evidence type="ECO:0000313" key="3">
    <source>
        <dbReference type="Proteomes" id="UP000617340"/>
    </source>
</evidence>
<evidence type="ECO:0000313" key="2">
    <source>
        <dbReference type="EMBL" id="KAF7397805.1"/>
    </source>
</evidence>
<reference evidence="2" key="1">
    <citation type="journal article" date="2020" name="G3 (Bethesda)">
        <title>High-Quality Assemblies for Three Invasive Social Wasps from the &lt;i&gt;Vespula&lt;/i&gt; Genus.</title>
        <authorList>
            <person name="Harrop T.W.R."/>
            <person name="Guhlin J."/>
            <person name="McLaughlin G.M."/>
            <person name="Permina E."/>
            <person name="Stockwell P."/>
            <person name="Gilligan J."/>
            <person name="Le Lec M.F."/>
            <person name="Gruber M.A.M."/>
            <person name="Quinn O."/>
            <person name="Lovegrove M."/>
            <person name="Duncan E.J."/>
            <person name="Remnant E.J."/>
            <person name="Van Eeckhoven J."/>
            <person name="Graham B."/>
            <person name="Knapp R.A."/>
            <person name="Langford K.W."/>
            <person name="Kronenberg Z."/>
            <person name="Press M.O."/>
            <person name="Eacker S.M."/>
            <person name="Wilson-Rankin E.E."/>
            <person name="Purcell J."/>
            <person name="Lester P.J."/>
            <person name="Dearden P.K."/>
        </authorList>
    </citation>
    <scope>NUCLEOTIDE SEQUENCE</scope>
    <source>
        <strain evidence="2">Linc-1</strain>
    </source>
</reference>
<evidence type="ECO:0000259" key="1">
    <source>
        <dbReference type="Pfam" id="PF02931"/>
    </source>
</evidence>
<organism evidence="2 3">
    <name type="scientific">Vespula germanica</name>
    <name type="common">German yellow jacket</name>
    <name type="synonym">Paravespula germanica</name>
    <dbReference type="NCBI Taxonomy" id="30212"/>
    <lineage>
        <taxon>Eukaryota</taxon>
        <taxon>Metazoa</taxon>
        <taxon>Ecdysozoa</taxon>
        <taxon>Arthropoda</taxon>
        <taxon>Hexapoda</taxon>
        <taxon>Insecta</taxon>
        <taxon>Pterygota</taxon>
        <taxon>Neoptera</taxon>
        <taxon>Endopterygota</taxon>
        <taxon>Hymenoptera</taxon>
        <taxon>Apocrita</taxon>
        <taxon>Aculeata</taxon>
        <taxon>Vespoidea</taxon>
        <taxon>Vespidae</taxon>
        <taxon>Vespinae</taxon>
        <taxon>Vespula</taxon>
    </lineage>
</organism>